<dbReference type="GO" id="GO:0007166">
    <property type="term" value="P:cell surface receptor signaling pathway"/>
    <property type="evidence" value="ECO:0007669"/>
    <property type="project" value="TreeGrafter"/>
</dbReference>
<dbReference type="Gene3D" id="2.60.40.10">
    <property type="entry name" value="Immunoglobulins"/>
    <property type="match status" value="1"/>
</dbReference>
<dbReference type="AlphaFoldDB" id="A0A673CIH3"/>
<organism evidence="6 7">
    <name type="scientific">Sphaeramia orbicularis</name>
    <name type="common">orbiculate cardinalfish</name>
    <dbReference type="NCBI Taxonomy" id="375764"/>
    <lineage>
        <taxon>Eukaryota</taxon>
        <taxon>Metazoa</taxon>
        <taxon>Chordata</taxon>
        <taxon>Craniata</taxon>
        <taxon>Vertebrata</taxon>
        <taxon>Euteleostomi</taxon>
        <taxon>Actinopterygii</taxon>
        <taxon>Neopterygii</taxon>
        <taxon>Teleostei</taxon>
        <taxon>Neoteleostei</taxon>
        <taxon>Acanthomorphata</taxon>
        <taxon>Gobiaria</taxon>
        <taxon>Kurtiformes</taxon>
        <taxon>Apogonoidei</taxon>
        <taxon>Apogonidae</taxon>
        <taxon>Apogoninae</taxon>
        <taxon>Sphaeramia</taxon>
    </lineage>
</organism>
<dbReference type="PANTHER" id="PTHR11481:SF64">
    <property type="entry name" value="FC RECEPTOR-LIKE PROTEIN 4"/>
    <property type="match status" value="1"/>
</dbReference>
<reference evidence="6" key="2">
    <citation type="submission" date="2025-08" db="UniProtKB">
        <authorList>
            <consortium name="Ensembl"/>
        </authorList>
    </citation>
    <scope>IDENTIFICATION</scope>
</reference>
<evidence type="ECO:0000259" key="5">
    <source>
        <dbReference type="PROSITE" id="PS50835"/>
    </source>
</evidence>
<reference evidence="6" key="3">
    <citation type="submission" date="2025-09" db="UniProtKB">
        <authorList>
            <consortium name="Ensembl"/>
        </authorList>
    </citation>
    <scope>IDENTIFICATION</scope>
</reference>
<dbReference type="SMART" id="SM00409">
    <property type="entry name" value="IG"/>
    <property type="match status" value="1"/>
</dbReference>
<dbReference type="InterPro" id="IPR003599">
    <property type="entry name" value="Ig_sub"/>
</dbReference>
<dbReference type="SMART" id="SM00408">
    <property type="entry name" value="IGc2"/>
    <property type="match status" value="1"/>
</dbReference>
<evidence type="ECO:0000256" key="1">
    <source>
        <dbReference type="ARBA" id="ARBA00022729"/>
    </source>
</evidence>
<dbReference type="InterPro" id="IPR003598">
    <property type="entry name" value="Ig_sub2"/>
</dbReference>
<dbReference type="InterPro" id="IPR036179">
    <property type="entry name" value="Ig-like_dom_sf"/>
</dbReference>
<feature type="domain" description="Ig-like" evidence="5">
    <location>
        <begin position="220"/>
        <end position="298"/>
    </location>
</feature>
<keyword evidence="2" id="KW-1015">Disulfide bond</keyword>
<dbReference type="InterPro" id="IPR007110">
    <property type="entry name" value="Ig-like_dom"/>
</dbReference>
<dbReference type="GO" id="GO:0004888">
    <property type="term" value="F:transmembrane signaling receptor activity"/>
    <property type="evidence" value="ECO:0007669"/>
    <property type="project" value="TreeGrafter"/>
</dbReference>
<dbReference type="SUPFAM" id="SSF48726">
    <property type="entry name" value="Immunoglobulin"/>
    <property type="match status" value="1"/>
</dbReference>
<dbReference type="InterPro" id="IPR050488">
    <property type="entry name" value="Ig_Fc_receptor"/>
</dbReference>
<dbReference type="InParanoid" id="A0A673CIH3"/>
<keyword evidence="1" id="KW-0732">Signal</keyword>
<proteinExistence type="predicted"/>
<dbReference type="GO" id="GO:0006955">
    <property type="term" value="P:immune response"/>
    <property type="evidence" value="ECO:0007669"/>
    <property type="project" value="TreeGrafter"/>
</dbReference>
<dbReference type="Ensembl" id="ENSSORT00005053704.1">
    <property type="protein sequence ID" value="ENSSORP00005052457.1"/>
    <property type="gene ID" value="ENSSORG00005023635.1"/>
</dbReference>
<accession>A0A673CIH3</accession>
<evidence type="ECO:0000313" key="6">
    <source>
        <dbReference type="Ensembl" id="ENSSORP00005052457.1"/>
    </source>
</evidence>
<dbReference type="InterPro" id="IPR013783">
    <property type="entry name" value="Ig-like_fold"/>
</dbReference>
<keyword evidence="4" id="KW-1133">Transmembrane helix</keyword>
<keyword evidence="4" id="KW-0472">Membrane</keyword>
<name>A0A673CIH3_9TELE</name>
<sequence length="390" mass="43499">MKKLQLSGVTSRMVETLSGSMSGKQPAHNDPRTKDNSPLVMSLTVCPTGVREERKVHNMFQQDGVVLFRYQNVTGDMTRVEYHVYELLPGSINGTTQNVYIVHGQTHTAGYLCRGGRGDPLYYTEYSEPTFVWSGDLQSSLSLKVNPDRAQHFTDDDVFLSCEGNSTEWRIMWSDDFFLHSCYMTGNTCRFSSYFDTHRLFWCESGSGEFSNGVNITISEGIILLSPIHSVNEGNSVTLGCKLTTGNTSRVAFYKNDKLIQNDSRLELNISAVSKSDEGFYKCESSGFQSQSSWVAVTSASKSSFPAWMTIWLICVAVLVLLLPLLMLCCYKKSKDICCNRSTESQGNDLVSVRPVNQDENQQQLYSSLLHGDLCVYESVAGSRNTDGTV</sequence>
<dbReference type="PANTHER" id="PTHR11481">
    <property type="entry name" value="IMMUNOGLOBULIN FC RECEPTOR"/>
    <property type="match status" value="1"/>
</dbReference>
<evidence type="ECO:0000256" key="3">
    <source>
        <dbReference type="SAM" id="MobiDB-lite"/>
    </source>
</evidence>
<feature type="region of interest" description="Disordered" evidence="3">
    <location>
        <begin position="15"/>
        <end position="39"/>
    </location>
</feature>
<keyword evidence="7" id="KW-1185">Reference proteome</keyword>
<protein>
    <recommendedName>
        <fullName evidence="5">Ig-like domain-containing protein</fullName>
    </recommendedName>
</protein>
<evidence type="ECO:0000256" key="2">
    <source>
        <dbReference type="ARBA" id="ARBA00023157"/>
    </source>
</evidence>
<dbReference type="PROSITE" id="PS50835">
    <property type="entry name" value="IG_LIKE"/>
    <property type="match status" value="1"/>
</dbReference>
<dbReference type="Pfam" id="PF13927">
    <property type="entry name" value="Ig_3"/>
    <property type="match status" value="1"/>
</dbReference>
<evidence type="ECO:0000256" key="4">
    <source>
        <dbReference type="SAM" id="Phobius"/>
    </source>
</evidence>
<dbReference type="GO" id="GO:0009897">
    <property type="term" value="C:external side of plasma membrane"/>
    <property type="evidence" value="ECO:0007669"/>
    <property type="project" value="TreeGrafter"/>
</dbReference>
<keyword evidence="4" id="KW-0812">Transmembrane</keyword>
<evidence type="ECO:0000313" key="7">
    <source>
        <dbReference type="Proteomes" id="UP000472271"/>
    </source>
</evidence>
<reference evidence="6" key="1">
    <citation type="submission" date="2019-06" db="EMBL/GenBank/DDBJ databases">
        <authorList>
            <consortium name="Wellcome Sanger Institute Data Sharing"/>
        </authorList>
    </citation>
    <scope>NUCLEOTIDE SEQUENCE [LARGE SCALE GENOMIC DNA]</scope>
</reference>
<feature type="transmembrane region" description="Helical" evidence="4">
    <location>
        <begin position="307"/>
        <end position="331"/>
    </location>
</feature>
<dbReference type="Proteomes" id="UP000472271">
    <property type="component" value="Chromosome 18"/>
</dbReference>